<evidence type="ECO:0000256" key="1">
    <source>
        <dbReference type="SAM" id="SignalP"/>
    </source>
</evidence>
<feature type="signal peptide" evidence="1">
    <location>
        <begin position="1"/>
        <end position="23"/>
    </location>
</feature>
<accession>A0A538TTX5</accession>
<dbReference type="Gene3D" id="1.25.40.10">
    <property type="entry name" value="Tetratricopeptide repeat domain"/>
    <property type="match status" value="2"/>
</dbReference>
<evidence type="ECO:0000313" key="3">
    <source>
        <dbReference type="Proteomes" id="UP000316609"/>
    </source>
</evidence>
<dbReference type="Proteomes" id="UP000316609">
    <property type="component" value="Unassembled WGS sequence"/>
</dbReference>
<comment type="caution">
    <text evidence="2">The sequence shown here is derived from an EMBL/GenBank/DDBJ whole genome shotgun (WGS) entry which is preliminary data.</text>
</comment>
<protein>
    <recommendedName>
        <fullName evidence="4">Tetratricopeptide repeat protein</fullName>
    </recommendedName>
</protein>
<dbReference type="EMBL" id="VBOY01000049">
    <property type="protein sequence ID" value="TMQ67083.1"/>
    <property type="molecule type" value="Genomic_DNA"/>
</dbReference>
<dbReference type="SUPFAM" id="SSF48452">
    <property type="entry name" value="TPR-like"/>
    <property type="match status" value="1"/>
</dbReference>
<dbReference type="InterPro" id="IPR011990">
    <property type="entry name" value="TPR-like_helical_dom_sf"/>
</dbReference>
<feature type="chain" id="PRO_5021865230" description="Tetratricopeptide repeat protein" evidence="1">
    <location>
        <begin position="24"/>
        <end position="549"/>
    </location>
</feature>
<evidence type="ECO:0000313" key="2">
    <source>
        <dbReference type="EMBL" id="TMQ67083.1"/>
    </source>
</evidence>
<proteinExistence type="predicted"/>
<keyword evidence="1" id="KW-0732">Signal</keyword>
<organism evidence="2 3">
    <name type="scientific">Eiseniibacteriota bacterium</name>
    <dbReference type="NCBI Taxonomy" id="2212470"/>
    <lineage>
        <taxon>Bacteria</taxon>
        <taxon>Candidatus Eiseniibacteriota</taxon>
    </lineage>
</organism>
<name>A0A538TTX5_UNCEI</name>
<evidence type="ECO:0008006" key="4">
    <source>
        <dbReference type="Google" id="ProtNLM"/>
    </source>
</evidence>
<sequence>MRPRAGTIAVVVAALLVSLPAAAAIRQQRPGPGPLFAAEPAETFPTLSQRSIPPLEPAEQDALVHARSLRQAGQAEAARKALLALLATRPHHPLVLSELAVVYQERRDWRSLESLARTERSATRDTLLLAHELVLALERLNHPREAAEATVAAWVVEQDLGPWAEATLIRLASTDARGVREPLRRAARRTSRPDLAQCAARLEWHGGDPMVGLELLRRAERDPSRSPLRWDFATELMASRTGRDSTGAIEVLLDLAADDSSVVGMRLAAARRVWQLYGMHGAESEGAPRLARALRGVPVGQWGGDLLLPVVRALREAGLTAEARRLIGSGDAGAREQPEIRLENALNEQRDGITDHVLAELEALAPVSPEAAFRYAEALFFAGRADSALVHYQNVAHDPQGPFTGAALERTYLIEEAQPSMALPAFGRLAYERWRGASKRALALADSLYRALPHGTLWAQAALALASEREALGQGTAALAPLLAVADSLPADQAAPLARQRAGDVLRTWYKDDARALEQYEEFLARYPKAWNAPEVRRVVETLRRGRRF</sequence>
<gene>
    <name evidence="2" type="ORF">E6K78_05700</name>
</gene>
<reference evidence="2 3" key="1">
    <citation type="journal article" date="2019" name="Nat. Microbiol.">
        <title>Mediterranean grassland soil C-N compound turnover is dependent on rainfall and depth, and is mediated by genomically divergent microorganisms.</title>
        <authorList>
            <person name="Diamond S."/>
            <person name="Andeer P.F."/>
            <person name="Li Z."/>
            <person name="Crits-Christoph A."/>
            <person name="Burstein D."/>
            <person name="Anantharaman K."/>
            <person name="Lane K.R."/>
            <person name="Thomas B.C."/>
            <person name="Pan C."/>
            <person name="Northen T.R."/>
            <person name="Banfield J.F."/>
        </authorList>
    </citation>
    <scope>NUCLEOTIDE SEQUENCE [LARGE SCALE GENOMIC DNA]</scope>
    <source>
        <strain evidence="2">WS_8</strain>
    </source>
</reference>
<dbReference type="AlphaFoldDB" id="A0A538TTX5"/>